<evidence type="ECO:0000313" key="1">
    <source>
        <dbReference type="EMBL" id="OYD09463.1"/>
    </source>
</evidence>
<proteinExistence type="predicted"/>
<sequence length="74" mass="9047">MVDQVLKRGWRRGEVTQIIYLDRQGRMTQRRIRIYTLNGEEVEAYCCERRAFRRFKRQGILAAMKEERRSGPWQ</sequence>
<dbReference type="EMBL" id="NOWF01000001">
    <property type="protein sequence ID" value="OYD09463.1"/>
    <property type="molecule type" value="Genomic_DNA"/>
</dbReference>
<name>A0A235BAZ2_9BACL</name>
<accession>A0A235BAZ2</accession>
<protein>
    <recommendedName>
        <fullName evidence="3">WYL domain-containing protein</fullName>
    </recommendedName>
</protein>
<comment type="caution">
    <text evidence="1">The sequence shown here is derived from an EMBL/GenBank/DDBJ whole genome shotgun (WGS) entry which is preliminary data.</text>
</comment>
<reference evidence="1 2" key="1">
    <citation type="submission" date="2017-07" db="EMBL/GenBank/DDBJ databases">
        <title>The genome sequence of Paludifilum halophilum highlights mechanisms for microbial adaptation to high salt environemnts.</title>
        <authorList>
            <person name="Belbahri L."/>
        </authorList>
    </citation>
    <scope>NUCLEOTIDE SEQUENCE [LARGE SCALE GENOMIC DNA]</scope>
    <source>
        <strain evidence="1 2">DSM 102817</strain>
    </source>
</reference>
<evidence type="ECO:0008006" key="3">
    <source>
        <dbReference type="Google" id="ProtNLM"/>
    </source>
</evidence>
<gene>
    <name evidence="1" type="ORF">CHM34_00090</name>
</gene>
<dbReference type="AlphaFoldDB" id="A0A235BAZ2"/>
<organism evidence="1 2">
    <name type="scientific">Paludifilum halophilum</name>
    <dbReference type="NCBI Taxonomy" id="1642702"/>
    <lineage>
        <taxon>Bacteria</taxon>
        <taxon>Bacillati</taxon>
        <taxon>Bacillota</taxon>
        <taxon>Bacilli</taxon>
        <taxon>Bacillales</taxon>
        <taxon>Thermoactinomycetaceae</taxon>
        <taxon>Paludifilum</taxon>
    </lineage>
</organism>
<keyword evidence="2" id="KW-1185">Reference proteome</keyword>
<evidence type="ECO:0000313" key="2">
    <source>
        <dbReference type="Proteomes" id="UP000215459"/>
    </source>
</evidence>
<dbReference type="Proteomes" id="UP000215459">
    <property type="component" value="Unassembled WGS sequence"/>
</dbReference>
<dbReference type="RefSeq" id="WP_094262563.1">
    <property type="nucleotide sequence ID" value="NZ_NOWF01000001.1"/>
</dbReference>
<dbReference type="OrthoDB" id="2991134at2"/>